<keyword evidence="7" id="KW-0479">Metal-binding</keyword>
<keyword evidence="11" id="KW-0862">Zinc</keyword>
<dbReference type="InterPro" id="IPR027417">
    <property type="entry name" value="P-loop_NTPase"/>
</dbReference>
<feature type="region of interest" description="Disordered" evidence="19">
    <location>
        <begin position="249"/>
        <end position="303"/>
    </location>
</feature>
<evidence type="ECO:0000256" key="1">
    <source>
        <dbReference type="ARBA" id="ARBA00001947"/>
    </source>
</evidence>
<evidence type="ECO:0000256" key="2">
    <source>
        <dbReference type="ARBA" id="ARBA00004123"/>
    </source>
</evidence>
<dbReference type="GO" id="GO:0046872">
    <property type="term" value="F:metal ion binding"/>
    <property type="evidence" value="ECO:0007669"/>
    <property type="project" value="UniProtKB-KW"/>
</dbReference>
<keyword evidence="9" id="KW-0227">DNA damage</keyword>
<evidence type="ECO:0000256" key="8">
    <source>
        <dbReference type="ARBA" id="ARBA00022741"/>
    </source>
</evidence>
<comment type="similarity">
    <text evidence="4">Belongs to the SMC family. RAD50 subfamily.</text>
</comment>
<evidence type="ECO:0000256" key="6">
    <source>
        <dbReference type="ARBA" id="ARBA00022454"/>
    </source>
</evidence>
<organism evidence="20">
    <name type="scientific">Mantoniella antarctica</name>
    <dbReference type="NCBI Taxonomy" id="81844"/>
    <lineage>
        <taxon>Eukaryota</taxon>
        <taxon>Viridiplantae</taxon>
        <taxon>Chlorophyta</taxon>
        <taxon>Mamiellophyceae</taxon>
        <taxon>Mamiellales</taxon>
        <taxon>Mamiellaceae</taxon>
        <taxon>Mantoniella</taxon>
    </lineage>
</organism>
<dbReference type="GO" id="GO:0000794">
    <property type="term" value="C:condensed nuclear chromosome"/>
    <property type="evidence" value="ECO:0007669"/>
    <property type="project" value="TreeGrafter"/>
</dbReference>
<feature type="region of interest" description="Disordered" evidence="19">
    <location>
        <begin position="339"/>
        <end position="387"/>
    </location>
</feature>
<keyword evidence="8" id="KW-0547">Nucleotide-binding</keyword>
<dbReference type="GO" id="GO:0005524">
    <property type="term" value="F:ATP binding"/>
    <property type="evidence" value="ECO:0007669"/>
    <property type="project" value="UniProtKB-KW"/>
</dbReference>
<keyword evidence="16" id="KW-0539">Nucleus</keyword>
<dbReference type="Gene3D" id="3.40.50.300">
    <property type="entry name" value="P-loop containing nucleotide triphosphate hydrolases"/>
    <property type="match status" value="1"/>
</dbReference>
<evidence type="ECO:0000256" key="14">
    <source>
        <dbReference type="ARBA" id="ARBA00023054"/>
    </source>
</evidence>
<keyword evidence="17" id="KW-0469">Meiosis</keyword>
<keyword evidence="12" id="KW-0067">ATP-binding</keyword>
<accession>A0A7S0SPU6</accession>
<dbReference type="GO" id="GO:0030870">
    <property type="term" value="C:Mre11 complex"/>
    <property type="evidence" value="ECO:0007669"/>
    <property type="project" value="TreeGrafter"/>
</dbReference>
<dbReference type="GO" id="GO:0070192">
    <property type="term" value="P:chromosome organization involved in meiotic cell cycle"/>
    <property type="evidence" value="ECO:0007669"/>
    <property type="project" value="TreeGrafter"/>
</dbReference>
<dbReference type="GO" id="GO:0000722">
    <property type="term" value="P:telomere maintenance via recombination"/>
    <property type="evidence" value="ECO:0007669"/>
    <property type="project" value="TreeGrafter"/>
</dbReference>
<dbReference type="GO" id="GO:0016787">
    <property type="term" value="F:hydrolase activity"/>
    <property type="evidence" value="ECO:0007669"/>
    <property type="project" value="UniProtKB-KW"/>
</dbReference>
<evidence type="ECO:0000256" key="15">
    <source>
        <dbReference type="ARBA" id="ARBA00023204"/>
    </source>
</evidence>
<keyword evidence="10" id="KW-0378">Hydrolase</keyword>
<evidence type="ECO:0000313" key="20">
    <source>
        <dbReference type="EMBL" id="CAD8710250.1"/>
    </source>
</evidence>
<dbReference type="PANTHER" id="PTHR18867:SF12">
    <property type="entry name" value="DNA REPAIR PROTEIN RAD50"/>
    <property type="match status" value="1"/>
</dbReference>
<comment type="catalytic activity">
    <reaction evidence="18">
        <text>ATP + H2O = ADP + phosphate + H(+)</text>
        <dbReference type="Rhea" id="RHEA:13065"/>
        <dbReference type="ChEBI" id="CHEBI:15377"/>
        <dbReference type="ChEBI" id="CHEBI:15378"/>
        <dbReference type="ChEBI" id="CHEBI:30616"/>
        <dbReference type="ChEBI" id="CHEBI:43474"/>
        <dbReference type="ChEBI" id="CHEBI:456216"/>
    </reaction>
</comment>
<dbReference type="AlphaFoldDB" id="A0A7S0SPU6"/>
<evidence type="ECO:0000256" key="7">
    <source>
        <dbReference type="ARBA" id="ARBA00022723"/>
    </source>
</evidence>
<dbReference type="GO" id="GO:0043047">
    <property type="term" value="F:single-stranded telomeric DNA binding"/>
    <property type="evidence" value="ECO:0007669"/>
    <property type="project" value="TreeGrafter"/>
</dbReference>
<dbReference type="GO" id="GO:0007004">
    <property type="term" value="P:telomere maintenance via telomerase"/>
    <property type="evidence" value="ECO:0007669"/>
    <property type="project" value="TreeGrafter"/>
</dbReference>
<keyword evidence="15" id="KW-0234">DNA repair</keyword>
<evidence type="ECO:0000256" key="17">
    <source>
        <dbReference type="ARBA" id="ARBA00023254"/>
    </source>
</evidence>
<evidence type="ECO:0000256" key="4">
    <source>
        <dbReference type="ARBA" id="ARBA00009439"/>
    </source>
</evidence>
<evidence type="ECO:0000256" key="13">
    <source>
        <dbReference type="ARBA" id="ARBA00022842"/>
    </source>
</evidence>
<feature type="compositionally biased region" description="Gly residues" evidence="19">
    <location>
        <begin position="253"/>
        <end position="263"/>
    </location>
</feature>
<dbReference type="FunFam" id="3.40.50.300:FF:000593">
    <property type="entry name" value="DNA repair protein RAD50"/>
    <property type="match status" value="1"/>
</dbReference>
<evidence type="ECO:0000256" key="16">
    <source>
        <dbReference type="ARBA" id="ARBA00023242"/>
    </source>
</evidence>
<dbReference type="GO" id="GO:0003691">
    <property type="term" value="F:double-stranded telomeric DNA binding"/>
    <property type="evidence" value="ECO:0007669"/>
    <property type="project" value="TreeGrafter"/>
</dbReference>
<comment type="subcellular location">
    <subcellularLocation>
        <location evidence="3">Chromosome</location>
    </subcellularLocation>
    <subcellularLocation>
        <location evidence="2">Nucleus</location>
    </subcellularLocation>
</comment>
<evidence type="ECO:0000256" key="18">
    <source>
        <dbReference type="ARBA" id="ARBA00049360"/>
    </source>
</evidence>
<keyword evidence="13" id="KW-0460">Magnesium</keyword>
<dbReference type="GO" id="GO:0006302">
    <property type="term" value="P:double-strand break repair"/>
    <property type="evidence" value="ECO:0007669"/>
    <property type="project" value="TreeGrafter"/>
</dbReference>
<evidence type="ECO:0000256" key="5">
    <source>
        <dbReference type="ARBA" id="ARBA00017893"/>
    </source>
</evidence>
<evidence type="ECO:0000256" key="9">
    <source>
        <dbReference type="ARBA" id="ARBA00022763"/>
    </source>
</evidence>
<name>A0A7S0SPU6_9CHLO</name>
<gene>
    <name evidence="20" type="ORF">MANT1106_LOCUS12936</name>
</gene>
<keyword evidence="14" id="KW-0175">Coiled coil</keyword>
<feature type="compositionally biased region" description="Basic and acidic residues" evidence="19">
    <location>
        <begin position="339"/>
        <end position="381"/>
    </location>
</feature>
<evidence type="ECO:0000256" key="10">
    <source>
        <dbReference type="ARBA" id="ARBA00022801"/>
    </source>
</evidence>
<evidence type="ECO:0000256" key="19">
    <source>
        <dbReference type="SAM" id="MobiDB-lite"/>
    </source>
</evidence>
<reference evidence="20" key="1">
    <citation type="submission" date="2021-01" db="EMBL/GenBank/DDBJ databases">
        <authorList>
            <person name="Corre E."/>
            <person name="Pelletier E."/>
            <person name="Niang G."/>
            <person name="Scheremetjew M."/>
            <person name="Finn R."/>
            <person name="Kale V."/>
            <person name="Holt S."/>
            <person name="Cochrane G."/>
            <person name="Meng A."/>
            <person name="Brown T."/>
            <person name="Cohen L."/>
        </authorList>
    </citation>
    <scope>NUCLEOTIDE SEQUENCE</scope>
    <source>
        <strain evidence="20">SL-175</strain>
    </source>
</reference>
<evidence type="ECO:0000256" key="11">
    <source>
        <dbReference type="ARBA" id="ARBA00022833"/>
    </source>
</evidence>
<comment type="cofactor">
    <cofactor evidence="1">
        <name>Zn(2+)</name>
        <dbReference type="ChEBI" id="CHEBI:29105"/>
    </cofactor>
</comment>
<dbReference type="EMBL" id="HBFC01021682">
    <property type="protein sequence ID" value="CAD8710250.1"/>
    <property type="molecule type" value="Transcribed_RNA"/>
</dbReference>
<feature type="compositionally biased region" description="Basic and acidic residues" evidence="19">
    <location>
        <begin position="284"/>
        <end position="303"/>
    </location>
</feature>
<evidence type="ECO:0000256" key="3">
    <source>
        <dbReference type="ARBA" id="ARBA00004286"/>
    </source>
</evidence>
<proteinExistence type="inferred from homology"/>
<keyword evidence="6" id="KW-0158">Chromosome</keyword>
<sequence>MDASRVDAGNASSAARNAASGLAAAMATAERLQGEVADAEARAAAEGDLLPEPPGTPALSQVPRSRFAAYASAVTESDAAVTESEHDLAVLNNLSLVYTSFHDKAAIDQCCPLCTRGFESIARTDEFKALIASRINTIPAQKEEMTVAVASAKHRRSRLQNMGPLAAHHASLVSKAVPEAADAIAAAETRVAETKTASATADEAADRAKADHVAAAALAEDADTITRLANEAADIRTAVESLERSFGASQMTQGGGAGGGALGTQGHQARTPSAIAGDIEDVEESKSAVEKEKEGLVRRRERAESELLSLERAAYSLREEHMRAAAKSDRRTQLKRELADIERDEKQADADATRQAAERAPKEAARNHLAAERKGARDRAVAAEAQADNCTRSLQRDLDALDAADRPITDYVLGGKAAALEQLKGSMSATDGRIAECNEQFGMISGRRKTKQDGISKAEIMKRELDDNISYLKGKQEEDRLTAEVDALVLQMHAAGADVGTLEANLRRQVITRDKLRNEYAESQGRVKTHQEAMEGYQTELTDPQYKGVGKKLSKQVVELKTYEMVNQDLDRYHSALDRALMAFHAAKMSDINKVVRALWQRTYRGQDIDYIQIRSDAEGTQGKSSYNYRVVMVVGDAELEMRGRCSAGQKVLACLIIRLALAETFCLNCGILALDEPTTNLDAPNAESLARSLLDIMHSRKDQENFQLIVITHDMGFAHLLGQREHADYYWRITKDDNQHSHIECENIYD</sequence>
<dbReference type="GO" id="GO:0051880">
    <property type="term" value="F:G-quadruplex DNA binding"/>
    <property type="evidence" value="ECO:0007669"/>
    <property type="project" value="TreeGrafter"/>
</dbReference>
<evidence type="ECO:0000256" key="12">
    <source>
        <dbReference type="ARBA" id="ARBA00022840"/>
    </source>
</evidence>
<protein>
    <recommendedName>
        <fullName evidence="5">DNA repair protein RAD50</fullName>
    </recommendedName>
</protein>
<dbReference type="SUPFAM" id="SSF52540">
    <property type="entry name" value="P-loop containing nucleoside triphosphate hydrolases"/>
    <property type="match status" value="1"/>
</dbReference>
<dbReference type="PANTHER" id="PTHR18867">
    <property type="entry name" value="RAD50"/>
    <property type="match status" value="1"/>
</dbReference>